<name>A0A1H0VEU9_9BURK</name>
<keyword evidence="2" id="KW-1133">Transmembrane helix</keyword>
<accession>A0A1H0VEU9</accession>
<dbReference type="OrthoDB" id="8565731at2"/>
<keyword evidence="4" id="KW-1185">Reference proteome</keyword>
<evidence type="ECO:0000256" key="2">
    <source>
        <dbReference type="SAM" id="Phobius"/>
    </source>
</evidence>
<keyword evidence="2" id="KW-0472">Membrane</keyword>
<organism evidence="3 4">
    <name type="scientific">Paracidovorax cattleyae</name>
    <dbReference type="NCBI Taxonomy" id="80868"/>
    <lineage>
        <taxon>Bacteria</taxon>
        <taxon>Pseudomonadati</taxon>
        <taxon>Pseudomonadota</taxon>
        <taxon>Betaproteobacteria</taxon>
        <taxon>Burkholderiales</taxon>
        <taxon>Comamonadaceae</taxon>
        <taxon>Paracidovorax</taxon>
    </lineage>
</organism>
<feature type="compositionally biased region" description="Low complexity" evidence="1">
    <location>
        <begin position="75"/>
        <end position="108"/>
    </location>
</feature>
<reference evidence="4" key="1">
    <citation type="submission" date="2016-10" db="EMBL/GenBank/DDBJ databases">
        <authorList>
            <person name="Varghese N."/>
            <person name="Submissions S."/>
        </authorList>
    </citation>
    <scope>NUCLEOTIDE SEQUENCE [LARGE SCALE GENOMIC DNA]</scope>
    <source>
        <strain evidence="4">DSM 17101</strain>
    </source>
</reference>
<proteinExistence type="predicted"/>
<evidence type="ECO:0000256" key="1">
    <source>
        <dbReference type="SAM" id="MobiDB-lite"/>
    </source>
</evidence>
<gene>
    <name evidence="3" type="ORF">SAMN04489708_12556</name>
</gene>
<dbReference type="Proteomes" id="UP000199317">
    <property type="component" value="Unassembled WGS sequence"/>
</dbReference>
<keyword evidence="2" id="KW-0812">Transmembrane</keyword>
<feature type="region of interest" description="Disordered" evidence="1">
    <location>
        <begin position="59"/>
        <end position="114"/>
    </location>
</feature>
<feature type="compositionally biased region" description="Basic and acidic residues" evidence="1">
    <location>
        <begin position="59"/>
        <end position="74"/>
    </location>
</feature>
<dbReference type="AlphaFoldDB" id="A0A1H0VEU9"/>
<evidence type="ECO:0008006" key="5">
    <source>
        <dbReference type="Google" id="ProtNLM"/>
    </source>
</evidence>
<evidence type="ECO:0000313" key="4">
    <source>
        <dbReference type="Proteomes" id="UP000199317"/>
    </source>
</evidence>
<dbReference type="RefSeq" id="WP_092837208.1">
    <property type="nucleotide sequence ID" value="NZ_CP028290.1"/>
</dbReference>
<feature type="transmembrane region" description="Helical" evidence="2">
    <location>
        <begin position="30"/>
        <end position="49"/>
    </location>
</feature>
<evidence type="ECO:0000313" key="3">
    <source>
        <dbReference type="EMBL" id="SDP76884.1"/>
    </source>
</evidence>
<dbReference type="EMBL" id="FNJL01000025">
    <property type="protein sequence ID" value="SDP76884.1"/>
    <property type="molecule type" value="Genomic_DNA"/>
</dbReference>
<protein>
    <recommendedName>
        <fullName evidence="5">Transmembrane protein</fullName>
    </recommendedName>
</protein>
<sequence length="114" mass="11792">MYLVIIGWLYVTVMMAVAEAASPQGSLLGAAVTFVLYGLVPISIVAYILGTPARKRALREKEQREREKAARPAGREALPADAASAAARSEPDAGGEPPAGAAGPLHGGAVRKEP</sequence>